<dbReference type="STRING" id="31246.A0A183P6C5"/>
<protein>
    <submittedName>
        <fullName evidence="1">Uncharacterized protein</fullName>
    </submittedName>
</protein>
<evidence type="ECO:0000313" key="2">
    <source>
        <dbReference type="Proteomes" id="UP000269396"/>
    </source>
</evidence>
<dbReference type="Proteomes" id="UP000269396">
    <property type="component" value="Unassembled WGS sequence"/>
</dbReference>
<proteinExistence type="predicted"/>
<reference evidence="1 2" key="1">
    <citation type="submission" date="2018-11" db="EMBL/GenBank/DDBJ databases">
        <authorList>
            <consortium name="Pathogen Informatics"/>
        </authorList>
    </citation>
    <scope>NUCLEOTIDE SEQUENCE [LARGE SCALE GENOMIC DNA]</scope>
    <source>
        <strain>Denwood</strain>
        <strain evidence="2">Zambia</strain>
    </source>
</reference>
<sequence>MKIGPSLWITLYPECRNPRRFHGLRKIHKKNKSLRPVFDFMNSPKYELAKYLASVLKLHEKLVNHGIKTTGFKNNIDTIHLKENEMMASFNISSIFITVTISPNFEFLVPV</sequence>
<dbReference type="AlphaFoldDB" id="A0A183P6C5"/>
<gene>
    <name evidence="1" type="ORF">SMTD_LOCUS9910</name>
</gene>
<name>A0A183P6C5_9TREM</name>
<keyword evidence="2" id="KW-1185">Reference proteome</keyword>
<accession>A0A183P6C5</accession>
<evidence type="ECO:0000313" key="1">
    <source>
        <dbReference type="EMBL" id="VDP52068.1"/>
    </source>
</evidence>
<organism evidence="1 2">
    <name type="scientific">Schistosoma mattheei</name>
    <dbReference type="NCBI Taxonomy" id="31246"/>
    <lineage>
        <taxon>Eukaryota</taxon>
        <taxon>Metazoa</taxon>
        <taxon>Spiralia</taxon>
        <taxon>Lophotrochozoa</taxon>
        <taxon>Platyhelminthes</taxon>
        <taxon>Trematoda</taxon>
        <taxon>Digenea</taxon>
        <taxon>Strigeidida</taxon>
        <taxon>Schistosomatoidea</taxon>
        <taxon>Schistosomatidae</taxon>
        <taxon>Schistosoma</taxon>
    </lineage>
</organism>
<dbReference type="EMBL" id="UZAL01030095">
    <property type="protein sequence ID" value="VDP52068.1"/>
    <property type="molecule type" value="Genomic_DNA"/>
</dbReference>